<dbReference type="Proteomes" id="UP000243535">
    <property type="component" value="Unassembled WGS sequence"/>
</dbReference>
<evidence type="ECO:0000256" key="4">
    <source>
        <dbReference type="ARBA" id="ARBA00022692"/>
    </source>
</evidence>
<accession>A0A0K6GUL0</accession>
<keyword evidence="6" id="KW-0472">Membrane</keyword>
<keyword evidence="4" id="KW-0812">Transmembrane</keyword>
<dbReference type="Pfam" id="PF04239">
    <property type="entry name" value="DUF421"/>
    <property type="match status" value="1"/>
</dbReference>
<dbReference type="OrthoDB" id="8617494at2"/>
<reference evidence="9" key="1">
    <citation type="submission" date="2015-08" db="EMBL/GenBank/DDBJ databases">
        <authorList>
            <person name="Varghese N."/>
        </authorList>
    </citation>
    <scope>NUCLEOTIDE SEQUENCE [LARGE SCALE GENOMIC DNA]</scope>
    <source>
        <strain evidence="9">DSM 17901</strain>
    </source>
</reference>
<name>A0A0K6GUL0_9NEIS</name>
<comment type="similarity">
    <text evidence="2">Belongs to the UPF0702 family.</text>
</comment>
<evidence type="ECO:0000256" key="3">
    <source>
        <dbReference type="ARBA" id="ARBA00022475"/>
    </source>
</evidence>
<keyword evidence="9" id="KW-1185">Reference proteome</keyword>
<proteinExistence type="inferred from homology"/>
<organism evidence="8 9">
    <name type="scientific">Gulbenkiania indica</name>
    <dbReference type="NCBI Taxonomy" id="375574"/>
    <lineage>
        <taxon>Bacteria</taxon>
        <taxon>Pseudomonadati</taxon>
        <taxon>Pseudomonadota</taxon>
        <taxon>Betaproteobacteria</taxon>
        <taxon>Neisseriales</taxon>
        <taxon>Chromobacteriaceae</taxon>
        <taxon>Gulbenkiania</taxon>
    </lineage>
</organism>
<feature type="domain" description="YetF C-terminal" evidence="7">
    <location>
        <begin position="94"/>
        <end position="161"/>
    </location>
</feature>
<dbReference type="STRING" id="375574.GCA_001418035_00856"/>
<sequence length="177" mass="20268">MNMNWQEIIGLSMSPWELVVRGTLMYWFLFLIFRFLLRRDVGSVAIADILLLVLIADASQNAMAGEYKTVSDGMVLVGTIVGWNLALDWLSFRFAAVRKIVEPRPLLLVDRGRLQRHNMRREFITREELMSKLRENGIENLAEVKKAYLETDGELSVIEMQPSRRKGDQGTGKPKAV</sequence>
<evidence type="ECO:0000313" key="8">
    <source>
        <dbReference type="EMBL" id="CUA82197.1"/>
    </source>
</evidence>
<protein>
    <recommendedName>
        <fullName evidence="7">YetF C-terminal domain-containing protein</fullName>
    </recommendedName>
</protein>
<dbReference type="InterPro" id="IPR023090">
    <property type="entry name" value="UPF0702_alpha/beta_dom_sf"/>
</dbReference>
<dbReference type="InterPro" id="IPR007353">
    <property type="entry name" value="DUF421"/>
</dbReference>
<dbReference type="EMBL" id="CYHA01000002">
    <property type="protein sequence ID" value="CUA82197.1"/>
    <property type="molecule type" value="Genomic_DNA"/>
</dbReference>
<dbReference type="PANTHER" id="PTHR34582:SF6">
    <property type="entry name" value="UPF0702 TRANSMEMBRANE PROTEIN YCAP"/>
    <property type="match status" value="1"/>
</dbReference>
<dbReference type="RefSeq" id="WP_055433523.1">
    <property type="nucleotide sequence ID" value="NZ_CYHA01000002.1"/>
</dbReference>
<dbReference type="PANTHER" id="PTHR34582">
    <property type="entry name" value="UPF0702 TRANSMEMBRANE PROTEIN YCAP"/>
    <property type="match status" value="1"/>
</dbReference>
<evidence type="ECO:0000313" key="9">
    <source>
        <dbReference type="Proteomes" id="UP000243535"/>
    </source>
</evidence>
<dbReference type="GO" id="GO:0005886">
    <property type="term" value="C:plasma membrane"/>
    <property type="evidence" value="ECO:0007669"/>
    <property type="project" value="UniProtKB-SubCell"/>
</dbReference>
<keyword evidence="3" id="KW-1003">Cell membrane</keyword>
<evidence type="ECO:0000256" key="2">
    <source>
        <dbReference type="ARBA" id="ARBA00006448"/>
    </source>
</evidence>
<dbReference type="Gene3D" id="3.30.240.20">
    <property type="entry name" value="bsu07140 like domains"/>
    <property type="match status" value="1"/>
</dbReference>
<evidence type="ECO:0000256" key="5">
    <source>
        <dbReference type="ARBA" id="ARBA00022989"/>
    </source>
</evidence>
<evidence type="ECO:0000256" key="1">
    <source>
        <dbReference type="ARBA" id="ARBA00004651"/>
    </source>
</evidence>
<evidence type="ECO:0000256" key="6">
    <source>
        <dbReference type="ARBA" id="ARBA00023136"/>
    </source>
</evidence>
<keyword evidence="5" id="KW-1133">Transmembrane helix</keyword>
<comment type="subcellular location">
    <subcellularLocation>
        <location evidence="1">Cell membrane</location>
        <topology evidence="1">Multi-pass membrane protein</topology>
    </subcellularLocation>
</comment>
<evidence type="ECO:0000259" key="7">
    <source>
        <dbReference type="Pfam" id="PF04239"/>
    </source>
</evidence>
<dbReference type="AlphaFoldDB" id="A0A0K6GUL0"/>
<gene>
    <name evidence="8" type="ORF">Ga0061063_1062</name>
</gene>